<keyword evidence="2" id="KW-1185">Reference proteome</keyword>
<gene>
    <name evidence="1" type="ORF">SK128_014768</name>
</gene>
<name>A0AAN8XMY0_HALRR</name>
<proteinExistence type="predicted"/>
<accession>A0AAN8XMY0</accession>
<protein>
    <submittedName>
        <fullName evidence="1">Uncharacterized protein</fullName>
    </submittedName>
</protein>
<comment type="caution">
    <text evidence="1">The sequence shown here is derived from an EMBL/GenBank/DDBJ whole genome shotgun (WGS) entry which is preliminary data.</text>
</comment>
<organism evidence="1 2">
    <name type="scientific">Halocaridina rubra</name>
    <name type="common">Hawaiian red shrimp</name>
    <dbReference type="NCBI Taxonomy" id="373956"/>
    <lineage>
        <taxon>Eukaryota</taxon>
        <taxon>Metazoa</taxon>
        <taxon>Ecdysozoa</taxon>
        <taxon>Arthropoda</taxon>
        <taxon>Crustacea</taxon>
        <taxon>Multicrustacea</taxon>
        <taxon>Malacostraca</taxon>
        <taxon>Eumalacostraca</taxon>
        <taxon>Eucarida</taxon>
        <taxon>Decapoda</taxon>
        <taxon>Pleocyemata</taxon>
        <taxon>Caridea</taxon>
        <taxon>Atyoidea</taxon>
        <taxon>Atyidae</taxon>
        <taxon>Halocaridina</taxon>
    </lineage>
</organism>
<feature type="non-terminal residue" evidence="1">
    <location>
        <position position="56"/>
    </location>
</feature>
<evidence type="ECO:0000313" key="1">
    <source>
        <dbReference type="EMBL" id="KAK7084573.1"/>
    </source>
</evidence>
<dbReference type="EMBL" id="JAXCGZ010002044">
    <property type="protein sequence ID" value="KAK7084573.1"/>
    <property type="molecule type" value="Genomic_DNA"/>
</dbReference>
<evidence type="ECO:0000313" key="2">
    <source>
        <dbReference type="Proteomes" id="UP001381693"/>
    </source>
</evidence>
<sequence length="56" mass="6596">MVACVKHSPQGNRRFGRPRPTWAIPKKLKAGDEWKVIEFMSFQRGLLRRTLLEAMR</sequence>
<dbReference type="Proteomes" id="UP001381693">
    <property type="component" value="Unassembled WGS sequence"/>
</dbReference>
<reference evidence="1 2" key="1">
    <citation type="submission" date="2023-11" db="EMBL/GenBank/DDBJ databases">
        <title>Halocaridina rubra genome assembly.</title>
        <authorList>
            <person name="Smith C."/>
        </authorList>
    </citation>
    <scope>NUCLEOTIDE SEQUENCE [LARGE SCALE GENOMIC DNA]</scope>
    <source>
        <strain evidence="1">EP-1</strain>
        <tissue evidence="1">Whole</tissue>
    </source>
</reference>
<dbReference type="AlphaFoldDB" id="A0AAN8XMY0"/>